<organism evidence="10 11">
    <name type="scientific">Fastidiosipila sanguinis</name>
    <dbReference type="NCBI Taxonomy" id="236753"/>
    <lineage>
        <taxon>Bacteria</taxon>
        <taxon>Bacillati</taxon>
        <taxon>Bacillota</taxon>
        <taxon>Clostridia</taxon>
        <taxon>Eubacteriales</taxon>
        <taxon>Oscillospiraceae</taxon>
        <taxon>Fastidiosipila</taxon>
    </lineage>
</organism>
<comment type="subcellular location">
    <subcellularLocation>
        <location evidence="1">Cell membrane</location>
        <topology evidence="1">Peripheral membrane protein</topology>
    </subcellularLocation>
</comment>
<keyword evidence="3" id="KW-0813">Transport</keyword>
<dbReference type="InterPro" id="IPR015856">
    <property type="entry name" value="ABC_transpr_CbiO/EcfA_su"/>
</dbReference>
<evidence type="ECO:0000256" key="5">
    <source>
        <dbReference type="ARBA" id="ARBA00022741"/>
    </source>
</evidence>
<dbReference type="Proteomes" id="UP000237947">
    <property type="component" value="Chromosome"/>
</dbReference>
<dbReference type="PANTHER" id="PTHR43553:SF27">
    <property type="entry name" value="ENERGY-COUPLING FACTOR TRANSPORTER ATP-BINDING PROTEIN ECFA2"/>
    <property type="match status" value="1"/>
</dbReference>
<feature type="domain" description="ABC transporter" evidence="9">
    <location>
        <begin position="325"/>
        <end position="564"/>
    </location>
</feature>
<dbReference type="InterPro" id="IPR017871">
    <property type="entry name" value="ABC_transporter-like_CS"/>
</dbReference>
<dbReference type="GO" id="GO:0042626">
    <property type="term" value="F:ATPase-coupled transmembrane transporter activity"/>
    <property type="evidence" value="ECO:0007669"/>
    <property type="project" value="TreeGrafter"/>
</dbReference>
<dbReference type="GO" id="GO:0016887">
    <property type="term" value="F:ATP hydrolysis activity"/>
    <property type="evidence" value="ECO:0007669"/>
    <property type="project" value="InterPro"/>
</dbReference>
<dbReference type="CDD" id="cd03225">
    <property type="entry name" value="ABC_cobalt_CbiO_domain1"/>
    <property type="match status" value="2"/>
</dbReference>
<evidence type="ECO:0000313" key="11">
    <source>
        <dbReference type="Proteomes" id="UP000237947"/>
    </source>
</evidence>
<gene>
    <name evidence="10" type="ORF">C5Q98_01395</name>
</gene>
<evidence type="ECO:0000256" key="1">
    <source>
        <dbReference type="ARBA" id="ARBA00004202"/>
    </source>
</evidence>
<dbReference type="PROSITE" id="PS00211">
    <property type="entry name" value="ABC_TRANSPORTER_1"/>
    <property type="match status" value="2"/>
</dbReference>
<evidence type="ECO:0000256" key="7">
    <source>
        <dbReference type="ARBA" id="ARBA00022967"/>
    </source>
</evidence>
<protein>
    <submittedName>
        <fullName evidence="10">Energy-coupling factor transporter ATPase</fullName>
    </submittedName>
</protein>
<comment type="similarity">
    <text evidence="2">Belongs to the ABC transporter superfamily.</text>
</comment>
<evidence type="ECO:0000256" key="8">
    <source>
        <dbReference type="ARBA" id="ARBA00023136"/>
    </source>
</evidence>
<dbReference type="GO" id="GO:0005524">
    <property type="term" value="F:ATP binding"/>
    <property type="evidence" value="ECO:0007669"/>
    <property type="project" value="UniProtKB-KW"/>
</dbReference>
<evidence type="ECO:0000256" key="4">
    <source>
        <dbReference type="ARBA" id="ARBA00022475"/>
    </source>
</evidence>
<dbReference type="FunFam" id="3.40.50.300:FF:000224">
    <property type="entry name" value="Energy-coupling factor transporter ATP-binding protein EcfA"/>
    <property type="match status" value="2"/>
</dbReference>
<keyword evidence="6" id="KW-0067">ATP-binding</keyword>
<evidence type="ECO:0000256" key="6">
    <source>
        <dbReference type="ARBA" id="ARBA00022840"/>
    </source>
</evidence>
<evidence type="ECO:0000256" key="2">
    <source>
        <dbReference type="ARBA" id="ARBA00005417"/>
    </source>
</evidence>
<evidence type="ECO:0000259" key="9">
    <source>
        <dbReference type="PROSITE" id="PS50893"/>
    </source>
</evidence>
<dbReference type="InterPro" id="IPR027417">
    <property type="entry name" value="P-loop_NTPase"/>
</dbReference>
<dbReference type="InterPro" id="IPR003439">
    <property type="entry name" value="ABC_transporter-like_ATP-bd"/>
</dbReference>
<dbReference type="InterPro" id="IPR003593">
    <property type="entry name" value="AAA+_ATPase"/>
</dbReference>
<keyword evidence="5" id="KW-0547">Nucleotide-binding</keyword>
<dbReference type="Pfam" id="PF00005">
    <property type="entry name" value="ABC_tran"/>
    <property type="match status" value="2"/>
</dbReference>
<dbReference type="InterPro" id="IPR050095">
    <property type="entry name" value="ECF_ABC_transporter_ATP-bd"/>
</dbReference>
<dbReference type="GO" id="GO:0043190">
    <property type="term" value="C:ATP-binding cassette (ABC) transporter complex"/>
    <property type="evidence" value="ECO:0007669"/>
    <property type="project" value="TreeGrafter"/>
</dbReference>
<dbReference type="RefSeq" id="WP_106011960.1">
    <property type="nucleotide sequence ID" value="NZ_CP027226.1"/>
</dbReference>
<dbReference type="PROSITE" id="PS50893">
    <property type="entry name" value="ABC_TRANSPORTER_2"/>
    <property type="match status" value="2"/>
</dbReference>
<dbReference type="SMART" id="SM00382">
    <property type="entry name" value="AAA"/>
    <property type="match status" value="2"/>
</dbReference>
<name>A0A2S0KLT2_9FIRM</name>
<accession>A0A2S0KLT2</accession>
<dbReference type="EMBL" id="CP027226">
    <property type="protein sequence ID" value="AVM41974.1"/>
    <property type="molecule type" value="Genomic_DNA"/>
</dbReference>
<keyword evidence="7" id="KW-1278">Translocase</keyword>
<keyword evidence="11" id="KW-1185">Reference proteome</keyword>
<dbReference type="SUPFAM" id="SSF52540">
    <property type="entry name" value="P-loop containing nucleoside triphosphate hydrolases"/>
    <property type="match status" value="2"/>
</dbReference>
<feature type="domain" description="ABC transporter" evidence="9">
    <location>
        <begin position="9"/>
        <end position="247"/>
    </location>
</feature>
<reference evidence="11" key="1">
    <citation type="submission" date="2018-02" db="EMBL/GenBank/DDBJ databases">
        <authorList>
            <person name="Holder M.E."/>
            <person name="Ajami N.J."/>
            <person name="Petrosino J.F."/>
        </authorList>
    </citation>
    <scope>NUCLEOTIDE SEQUENCE [LARGE SCALE GENOMIC DNA]</scope>
    <source>
        <strain evidence="11">CCUG 47711</strain>
    </source>
</reference>
<dbReference type="OrthoDB" id="9784332at2"/>
<proteinExistence type="inferred from homology"/>
<dbReference type="NCBIfam" id="TIGR04520">
    <property type="entry name" value="ECF_ATPase_1"/>
    <property type="match status" value="1"/>
</dbReference>
<keyword evidence="8" id="KW-0472">Membrane</keyword>
<dbReference type="KEGG" id="fsa:C5Q98_01395"/>
<evidence type="ECO:0000256" key="3">
    <source>
        <dbReference type="ARBA" id="ARBA00022448"/>
    </source>
</evidence>
<dbReference type="AlphaFoldDB" id="A0A2S0KLT2"/>
<dbReference type="PANTHER" id="PTHR43553">
    <property type="entry name" value="HEAVY METAL TRANSPORTER"/>
    <property type="match status" value="1"/>
</dbReference>
<dbReference type="Gene3D" id="3.40.50.300">
    <property type="entry name" value="P-loop containing nucleotide triphosphate hydrolases"/>
    <property type="match status" value="2"/>
</dbReference>
<sequence length="607" mass="67872">MIESNETFLNISNVSYIYDEGLEFAEQALDNVSLSIELGQKIAILGENGSGKSTLAHIINALNFPQEGDVLIFGKSTQDEDIFAKIHQLIGMVFQNPDNQIVGTTVEEDVAFGPENLAIPREEMLRLVPDAIKKVGLEGLELRIPAELSGGQKQKLAIAGILAMQPKCIILDEATSMLDPKSRREILSILYELNEKYNITIINVTHHMDEVVGVDQVFVMQSGRVVFAGKAEEFFTEDYLLNDVSMRKPEYVELSSRLFEALQENLETKFLISPETAANNVNELLKKSETKKLQDIFSALDKENNLFPDSKSYFNAIKDNRDLIIQAKNLNFQYDKDEEDSFDALIDINLDIYSGEFIAICGSTGSGKTTLVQHFNGLIKLQTGELRVFDKDLKKVEDIASIRKNVGMVMQYPEDQLFAESIFEDVAFGPKQLGFPEDEIAEAVNDALAMMGMQDIDPNKSPFALSGGQMRRVAIAGILAMKPKVLILDEPGAGLDPKGKKELYNILKNLQSQGVTIIMISHSMEDVSKLADRVIVMKEAKIQKFATVKDVFANMDFLEESELDKPELIAFAEEFKAYYPELNTIQFRVDDLMRELLKAEIGSRATN</sequence>
<dbReference type="NCBIfam" id="NF010167">
    <property type="entry name" value="PRK13648.1"/>
    <property type="match status" value="2"/>
</dbReference>
<dbReference type="InterPro" id="IPR030947">
    <property type="entry name" value="EcfA_1"/>
</dbReference>
<evidence type="ECO:0000313" key="10">
    <source>
        <dbReference type="EMBL" id="AVM41974.1"/>
    </source>
</evidence>
<keyword evidence="4" id="KW-1003">Cell membrane</keyword>